<dbReference type="InterPro" id="IPR051804">
    <property type="entry name" value="Carb_Metab_Reg_Kinase/Isom"/>
</dbReference>
<dbReference type="Proteomes" id="UP000092573">
    <property type="component" value="Chromosome"/>
</dbReference>
<organism evidence="3 4">
    <name type="scientific">Paenibacillus yonginensis</name>
    <dbReference type="NCBI Taxonomy" id="1462996"/>
    <lineage>
        <taxon>Bacteria</taxon>
        <taxon>Bacillati</taxon>
        <taxon>Bacillota</taxon>
        <taxon>Bacilli</taxon>
        <taxon>Bacillales</taxon>
        <taxon>Paenibacillaceae</taxon>
        <taxon>Paenibacillus</taxon>
    </lineage>
</organism>
<dbReference type="SUPFAM" id="SSF51182">
    <property type="entry name" value="RmlC-like cupins"/>
    <property type="match status" value="1"/>
</dbReference>
<dbReference type="InterPro" id="IPR011051">
    <property type="entry name" value="RmlC_Cupin_sf"/>
</dbReference>
<dbReference type="Gene3D" id="2.60.120.10">
    <property type="entry name" value="Jelly Rolls"/>
    <property type="match status" value="1"/>
</dbReference>
<evidence type="ECO:0000256" key="2">
    <source>
        <dbReference type="ARBA" id="ARBA00022833"/>
    </source>
</evidence>
<dbReference type="CDD" id="cd07010">
    <property type="entry name" value="cupin_PMI_type_I_N_bac"/>
    <property type="match status" value="1"/>
</dbReference>
<evidence type="ECO:0000256" key="1">
    <source>
        <dbReference type="ARBA" id="ARBA00022723"/>
    </source>
</evidence>
<evidence type="ECO:0000313" key="4">
    <source>
        <dbReference type="Proteomes" id="UP000092573"/>
    </source>
</evidence>
<dbReference type="STRING" id="1462996.AWM70_14775"/>
<accession>A0A1B1N2P6</accession>
<dbReference type="AlphaFoldDB" id="A0A1B1N2P6"/>
<evidence type="ECO:0000313" key="3">
    <source>
        <dbReference type="EMBL" id="ANS75707.1"/>
    </source>
</evidence>
<dbReference type="GO" id="GO:0016853">
    <property type="term" value="F:isomerase activity"/>
    <property type="evidence" value="ECO:0007669"/>
    <property type="project" value="UniProtKB-KW"/>
</dbReference>
<keyword evidence="4" id="KW-1185">Reference proteome</keyword>
<dbReference type="GO" id="GO:0046872">
    <property type="term" value="F:metal ion binding"/>
    <property type="evidence" value="ECO:0007669"/>
    <property type="project" value="UniProtKB-KW"/>
</dbReference>
<keyword evidence="3" id="KW-0413">Isomerase</keyword>
<dbReference type="EMBL" id="CP014167">
    <property type="protein sequence ID" value="ANS75707.1"/>
    <property type="molecule type" value="Genomic_DNA"/>
</dbReference>
<keyword evidence="2" id="KW-0862">Zinc</keyword>
<protein>
    <submittedName>
        <fullName evidence="3">Mannose-6-phosphate isomerase</fullName>
    </submittedName>
</protein>
<keyword evidence="1" id="KW-0479">Metal-binding</keyword>
<dbReference type="PANTHER" id="PTHR42742">
    <property type="entry name" value="TRANSCRIPTIONAL REPRESSOR MPRA"/>
    <property type="match status" value="1"/>
</dbReference>
<proteinExistence type="predicted"/>
<dbReference type="KEGG" id="pyg:AWM70_14775"/>
<dbReference type="PANTHER" id="PTHR42742:SF3">
    <property type="entry name" value="FRUCTOKINASE"/>
    <property type="match status" value="1"/>
</dbReference>
<reference evidence="3 4" key="1">
    <citation type="submission" date="2016-01" db="EMBL/GenBank/DDBJ databases">
        <title>Complete Genome Sequence of Paenibacillus yonginensis DCY84, a novel Plant Growth-Promoting Bacteria with Elicitation of Induced Systemic Resistance.</title>
        <authorList>
            <person name="Kim Y.J."/>
            <person name="Yang D.C."/>
            <person name="Sukweenadhi J."/>
        </authorList>
    </citation>
    <scope>NUCLEOTIDE SEQUENCE [LARGE SCALE GENOMIC DNA]</scope>
    <source>
        <strain evidence="3 4">DCY84</strain>
    </source>
</reference>
<sequence>MRSTIDMKYGKYHNYDLEPALDIQGWDNHAFSGWEAIRKELGRHMDKCRVFVFDLYPGTDKEEAAKELALLSPALMLDCETCLLPPQQLEQLLALSLPQDPVFGVMFYGRLENCFDPDSLDALRTEIERSDGPIFLYGTGASLVTKGDMLVYLDLPRWEIQLRYRRGMTNWLADNPDAPILEKYKRGFFVEWRIADRHKSELLGSLDYLIETTSPGHPNMVSGNAFRSALKTAASRPFRLKPYFDPGVWGGQWMKENFGLPEGPPNYAWSFDGVPEENSLQFRFGQVTLEIPAIDLVLFCPRHLLGERVHARFGAEFPIRFDLLDTIEGGNLSLQVHPLTEYIGQTFGMHYTQDESYYILDAAEDGDACVYLGLKENVDSKRMASDLYRAKSGKALFPAEEYVNKIPVKKHDHVLIPAGTIHCSGKNTMVLEISATPYIFTFKLWDWGRMGLDGLPRPTHLEHGLKNIQWDWDTPWVKENLIHQEEVLEESGHHKVERTGLHTRQFIDTFRYTFSESIEIACKDSVQMLNLVDGGQITISSKTGAFPPFDVHYAETAVVPAAVDAYSIQPSGISEGETVMIIVASVR</sequence>
<gene>
    <name evidence="3" type="ORF">AWM70_14775</name>
</gene>
<dbReference type="InterPro" id="IPR014710">
    <property type="entry name" value="RmlC-like_jellyroll"/>
</dbReference>
<name>A0A1B1N2P6_9BACL</name>